<dbReference type="InterPro" id="IPR029052">
    <property type="entry name" value="Metallo-depent_PP-like"/>
</dbReference>
<evidence type="ECO:0000259" key="3">
    <source>
        <dbReference type="Pfam" id="PF00149"/>
    </source>
</evidence>
<dbReference type="GO" id="GO:0016020">
    <property type="term" value="C:membrane"/>
    <property type="evidence" value="ECO:0007669"/>
    <property type="project" value="GOC"/>
</dbReference>
<dbReference type="PANTHER" id="PTHR31302">
    <property type="entry name" value="TRANSMEMBRANE PROTEIN WITH METALLOPHOSPHOESTERASE DOMAIN-RELATED"/>
    <property type="match status" value="1"/>
</dbReference>
<dbReference type="InterPro" id="IPR051158">
    <property type="entry name" value="Metallophosphoesterase_sf"/>
</dbReference>
<dbReference type="InterPro" id="IPR004843">
    <property type="entry name" value="Calcineurin-like_PHP"/>
</dbReference>
<proteinExistence type="predicted"/>
<organism evidence="4 5">
    <name type="scientific">Intestinimonas massiliensis</name>
    <name type="common">ex Afouda et al. 2020</name>
    <dbReference type="NCBI Taxonomy" id="1673721"/>
    <lineage>
        <taxon>Bacteria</taxon>
        <taxon>Bacillati</taxon>
        <taxon>Bacillota</taxon>
        <taxon>Clostridia</taxon>
        <taxon>Eubacteriales</taxon>
        <taxon>Intestinimonas</taxon>
    </lineage>
</organism>
<evidence type="ECO:0000256" key="1">
    <source>
        <dbReference type="ARBA" id="ARBA00022723"/>
    </source>
</evidence>
<dbReference type="AlphaFoldDB" id="A0AAW5JWS6"/>
<dbReference type="Pfam" id="PF00149">
    <property type="entry name" value="Metallophos"/>
    <property type="match status" value="1"/>
</dbReference>
<keyword evidence="2" id="KW-0378">Hydrolase</keyword>
<sequence>MLGKKKRRIWLPLAVLLAGTVVAALDARLAVRHYRLETARVSAPVRIALLTDLHSCDYGEGQAGLLKAVAAEGPDVVLLGGDIVDDDARMDPERAYTAASALAASWPTYYVSGNHEFWSGEADAIKTALEARGVTVLEGVCVPVAVDGQTIQLCGMDDPAAGEAVWRAQLARAAAQADPDLFTILLTHRPERVEAYRGRGFDLILAGHAHGGQWRLPGVVNGLLAPDQGLFPPYAGGRYELEGGTLIVSRGLARESTRVPRVFNRPELVIIDVTPAC</sequence>
<dbReference type="GO" id="GO:0046872">
    <property type="term" value="F:metal ion binding"/>
    <property type="evidence" value="ECO:0007669"/>
    <property type="project" value="UniProtKB-KW"/>
</dbReference>
<evidence type="ECO:0000256" key="2">
    <source>
        <dbReference type="ARBA" id="ARBA00022801"/>
    </source>
</evidence>
<gene>
    <name evidence="4" type="ORF">NE579_15030</name>
</gene>
<name>A0AAW5JWS6_9FIRM</name>
<keyword evidence="1" id="KW-0479">Metal-binding</keyword>
<evidence type="ECO:0000313" key="4">
    <source>
        <dbReference type="EMBL" id="MCQ4771754.1"/>
    </source>
</evidence>
<reference evidence="4" key="1">
    <citation type="submission" date="2022-06" db="EMBL/GenBank/DDBJ databases">
        <title>Isolation of gut microbiota from human fecal samples.</title>
        <authorList>
            <person name="Pamer E.G."/>
            <person name="Barat B."/>
            <person name="Waligurski E."/>
            <person name="Medina S."/>
            <person name="Paddock L."/>
            <person name="Mostad J."/>
        </authorList>
    </citation>
    <scope>NUCLEOTIDE SEQUENCE</scope>
    <source>
        <strain evidence="4">DFI.9.91</strain>
    </source>
</reference>
<dbReference type="Gene3D" id="3.60.21.10">
    <property type="match status" value="1"/>
</dbReference>
<dbReference type="PANTHER" id="PTHR31302:SF31">
    <property type="entry name" value="PHOSPHODIESTERASE YAEI"/>
    <property type="match status" value="1"/>
</dbReference>
<dbReference type="RefSeq" id="WP_256304826.1">
    <property type="nucleotide sequence ID" value="NZ_JANFYS010000048.1"/>
</dbReference>
<dbReference type="GO" id="GO:0008758">
    <property type="term" value="F:UDP-2,3-diacylglucosamine hydrolase activity"/>
    <property type="evidence" value="ECO:0007669"/>
    <property type="project" value="TreeGrafter"/>
</dbReference>
<dbReference type="Proteomes" id="UP001204562">
    <property type="component" value="Unassembled WGS sequence"/>
</dbReference>
<comment type="caution">
    <text evidence="4">The sequence shown here is derived from an EMBL/GenBank/DDBJ whole genome shotgun (WGS) entry which is preliminary data.</text>
</comment>
<feature type="domain" description="Calcineurin-like phosphoesterase" evidence="3">
    <location>
        <begin position="46"/>
        <end position="211"/>
    </location>
</feature>
<accession>A0AAW5JWS6</accession>
<evidence type="ECO:0000313" key="5">
    <source>
        <dbReference type="Proteomes" id="UP001204562"/>
    </source>
</evidence>
<dbReference type="GO" id="GO:0009245">
    <property type="term" value="P:lipid A biosynthetic process"/>
    <property type="evidence" value="ECO:0007669"/>
    <property type="project" value="TreeGrafter"/>
</dbReference>
<protein>
    <submittedName>
        <fullName evidence="4">Metallophosphoesterase</fullName>
    </submittedName>
</protein>
<dbReference type="SUPFAM" id="SSF56300">
    <property type="entry name" value="Metallo-dependent phosphatases"/>
    <property type="match status" value="1"/>
</dbReference>
<dbReference type="EMBL" id="JANFYS010000048">
    <property type="protein sequence ID" value="MCQ4771754.1"/>
    <property type="molecule type" value="Genomic_DNA"/>
</dbReference>